<accession>A0ABQ5YL05</accession>
<dbReference type="RefSeq" id="WP_284197033.1">
    <property type="nucleotide sequence ID" value="NZ_BSOG01000003.1"/>
</dbReference>
<dbReference type="SUPFAM" id="SSF55961">
    <property type="entry name" value="Bet v1-like"/>
    <property type="match status" value="1"/>
</dbReference>
<dbReference type="Gene3D" id="3.30.530.20">
    <property type="match status" value="1"/>
</dbReference>
<reference evidence="2" key="1">
    <citation type="journal article" date="2019" name="Int. J. Syst. Evol. Microbiol.">
        <title>The Global Catalogue of Microorganisms (GCM) 10K type strain sequencing project: providing services to taxonomists for standard genome sequencing and annotation.</title>
        <authorList>
            <consortium name="The Broad Institute Genomics Platform"/>
            <consortium name="The Broad Institute Genome Sequencing Center for Infectious Disease"/>
            <person name="Wu L."/>
            <person name="Ma J."/>
        </authorList>
    </citation>
    <scope>NUCLEOTIDE SEQUENCE [LARGE SCALE GENOMIC DNA]</scope>
    <source>
        <strain evidence="2">NBRC 110044</strain>
    </source>
</reference>
<evidence type="ECO:0000313" key="2">
    <source>
        <dbReference type="Proteomes" id="UP001156706"/>
    </source>
</evidence>
<dbReference type="Proteomes" id="UP001156706">
    <property type="component" value="Unassembled WGS sequence"/>
</dbReference>
<organism evidence="1 2">
    <name type="scientific">Chitinimonas prasina</name>
    <dbReference type="NCBI Taxonomy" id="1434937"/>
    <lineage>
        <taxon>Bacteria</taxon>
        <taxon>Pseudomonadati</taxon>
        <taxon>Pseudomonadota</taxon>
        <taxon>Betaproteobacteria</taxon>
        <taxon>Neisseriales</taxon>
        <taxon>Chitinibacteraceae</taxon>
        <taxon>Chitinimonas</taxon>
    </lineage>
</organism>
<dbReference type="EMBL" id="BSOG01000003">
    <property type="protein sequence ID" value="GLR13936.1"/>
    <property type="molecule type" value="Genomic_DNA"/>
</dbReference>
<keyword evidence="2" id="KW-1185">Reference proteome</keyword>
<evidence type="ECO:0000313" key="1">
    <source>
        <dbReference type="EMBL" id="GLR13936.1"/>
    </source>
</evidence>
<name>A0ABQ5YL05_9NEIS</name>
<evidence type="ECO:0008006" key="3">
    <source>
        <dbReference type="Google" id="ProtNLM"/>
    </source>
</evidence>
<dbReference type="InterPro" id="IPR023393">
    <property type="entry name" value="START-like_dom_sf"/>
</dbReference>
<comment type="caution">
    <text evidence="1">The sequence shown here is derived from an EMBL/GenBank/DDBJ whole genome shotgun (WGS) entry which is preliminary data.</text>
</comment>
<sequence>MPIVEHRATLRCRQAIAFHTSQDYALRQQWDPFAAKLESESTTDGRRIITVTAWHGMTMVVEYVAWLPPERAAIRMLKGPRVLATFAGTWAFVETGEQQVTANFRYQIKAARGWGWLEPLMLRYFSWETKRRLQALQRYLEHTREC</sequence>
<dbReference type="Pfam" id="PF10604">
    <property type="entry name" value="Polyketide_cyc2"/>
    <property type="match status" value="1"/>
</dbReference>
<gene>
    <name evidence="1" type="ORF">GCM10007907_27260</name>
</gene>
<proteinExistence type="predicted"/>
<protein>
    <recommendedName>
        <fullName evidence="3">SRPBCC family protein</fullName>
    </recommendedName>
</protein>
<dbReference type="InterPro" id="IPR019587">
    <property type="entry name" value="Polyketide_cyclase/dehydratase"/>
</dbReference>